<keyword evidence="2" id="KW-1185">Reference proteome</keyword>
<accession>A0AAD9ZE76</accession>
<evidence type="ECO:0000313" key="2">
    <source>
        <dbReference type="Proteomes" id="UP001276659"/>
    </source>
</evidence>
<dbReference type="EMBL" id="JASNWA010000006">
    <property type="protein sequence ID" value="KAK3175147.1"/>
    <property type="molecule type" value="Genomic_DNA"/>
</dbReference>
<comment type="caution">
    <text evidence="1">The sequence shown here is derived from an EMBL/GenBank/DDBJ whole genome shotgun (WGS) entry which is preliminary data.</text>
</comment>
<organism evidence="1 2">
    <name type="scientific">Lepraria neglecta</name>
    <dbReference type="NCBI Taxonomy" id="209136"/>
    <lineage>
        <taxon>Eukaryota</taxon>
        <taxon>Fungi</taxon>
        <taxon>Dikarya</taxon>
        <taxon>Ascomycota</taxon>
        <taxon>Pezizomycotina</taxon>
        <taxon>Lecanoromycetes</taxon>
        <taxon>OSLEUM clade</taxon>
        <taxon>Lecanoromycetidae</taxon>
        <taxon>Lecanorales</taxon>
        <taxon>Lecanorineae</taxon>
        <taxon>Stereocaulaceae</taxon>
        <taxon>Lepraria</taxon>
    </lineage>
</organism>
<name>A0AAD9ZE76_9LECA</name>
<evidence type="ECO:0000313" key="1">
    <source>
        <dbReference type="EMBL" id="KAK3175147.1"/>
    </source>
</evidence>
<proteinExistence type="predicted"/>
<dbReference type="Proteomes" id="UP001276659">
    <property type="component" value="Unassembled WGS sequence"/>
</dbReference>
<dbReference type="AlphaFoldDB" id="A0AAD9ZE76"/>
<protein>
    <submittedName>
        <fullName evidence="1">Uncharacterized protein</fullName>
    </submittedName>
</protein>
<gene>
    <name evidence="1" type="ORF">OEA41_002393</name>
</gene>
<sequence length="151" mass="16474">MATSAQVILSLGIGRSAAPAMKYMEPYRYITPTRLIGRHGPDRLPMDMTTHLEDALKLPDIDVLLGGTMSLYVGARPSGEPWWMGYSVEVSNGGWLLLKAEVIKETITDGPAKGIRKGAIKLDFLARKEGTHDIMVSLYGPNLDSASATYH</sequence>
<reference evidence="1" key="1">
    <citation type="submission" date="2022-11" db="EMBL/GenBank/DDBJ databases">
        <title>Chromosomal genome sequence assembly and mating type (MAT) locus characterization of the leprose asexual lichenized fungus Lepraria neglecta (Nyl.) Erichsen.</title>
        <authorList>
            <person name="Allen J.L."/>
            <person name="Pfeffer B."/>
        </authorList>
    </citation>
    <scope>NUCLEOTIDE SEQUENCE</scope>
    <source>
        <strain evidence="1">Allen 5258</strain>
    </source>
</reference>